<comment type="caution">
    <text evidence="2">The sequence shown here is derived from an EMBL/GenBank/DDBJ whole genome shotgun (WGS) entry which is preliminary data.</text>
</comment>
<evidence type="ECO:0000256" key="1">
    <source>
        <dbReference type="SAM" id="Phobius"/>
    </source>
</evidence>
<protein>
    <submittedName>
        <fullName evidence="2">DUF624 domain-containing protein</fullName>
    </submittedName>
</protein>
<name>A0A367Y2F0_9MICO</name>
<feature type="transmembrane region" description="Helical" evidence="1">
    <location>
        <begin position="189"/>
        <end position="206"/>
    </location>
</feature>
<keyword evidence="1" id="KW-1133">Transmembrane helix</keyword>
<feature type="transmembrane region" description="Helical" evidence="1">
    <location>
        <begin position="44"/>
        <end position="67"/>
    </location>
</feature>
<evidence type="ECO:0000313" key="3">
    <source>
        <dbReference type="Proteomes" id="UP000253508"/>
    </source>
</evidence>
<feature type="transmembrane region" description="Helical" evidence="1">
    <location>
        <begin position="12"/>
        <end position="38"/>
    </location>
</feature>
<reference evidence="2 3" key="1">
    <citation type="submission" date="2018-07" db="EMBL/GenBank/DDBJ databases">
        <title>Microbacterium endoborsara sp. nov., a novel actinobacterium isolated from Borszczowia aralocaspica.</title>
        <authorList>
            <person name="An D."/>
        </authorList>
    </citation>
    <scope>NUCLEOTIDE SEQUENCE [LARGE SCALE GENOMIC DNA]</scope>
    <source>
        <strain evidence="2 3">C1.15228</strain>
    </source>
</reference>
<evidence type="ECO:0000313" key="2">
    <source>
        <dbReference type="EMBL" id="RCK60055.1"/>
    </source>
</evidence>
<keyword evidence="1" id="KW-0472">Membrane</keyword>
<dbReference type="EMBL" id="QORO01000002">
    <property type="protein sequence ID" value="RCK60055.1"/>
    <property type="molecule type" value="Genomic_DNA"/>
</dbReference>
<gene>
    <name evidence="2" type="ORF">DTO57_07930</name>
</gene>
<feature type="transmembrane region" description="Helical" evidence="1">
    <location>
        <begin position="93"/>
        <end position="114"/>
    </location>
</feature>
<dbReference type="Proteomes" id="UP000253508">
    <property type="component" value="Unassembled WGS sequence"/>
</dbReference>
<dbReference type="AlphaFoldDB" id="A0A367Y2F0"/>
<sequence length="220" mass="23023">MKRIPHSVYSTLFGVVHLALGINFSLALVALPFLVLLVTTDPSLAWPVLALAAVPAGMGIAAAFGTFREHADGEPSVFRTFFRQLGRTWKQSLALSALVVAIVVVAAVDVFVLVPTGPGAIAAPLLVIVALLALATGIVGFAAIAEDPKARIRDVVRISLLIAVRRWPFTLASFAVIAVQAAVITQAPALGIGLTAAACLYVVWAGSRYSLRPALRPVTP</sequence>
<dbReference type="InterPro" id="IPR006938">
    <property type="entry name" value="DUF624"/>
</dbReference>
<dbReference type="Pfam" id="PF04854">
    <property type="entry name" value="DUF624"/>
    <property type="match status" value="1"/>
</dbReference>
<proteinExistence type="predicted"/>
<keyword evidence="1" id="KW-0812">Transmembrane</keyword>
<accession>A0A367Y2F0</accession>
<dbReference type="OrthoDB" id="3402079at2"/>
<organism evidence="2 3">
    <name type="scientific">Microbacterium sorbitolivorans</name>
    <dbReference type="NCBI Taxonomy" id="1867410"/>
    <lineage>
        <taxon>Bacteria</taxon>
        <taxon>Bacillati</taxon>
        <taxon>Actinomycetota</taxon>
        <taxon>Actinomycetes</taxon>
        <taxon>Micrococcales</taxon>
        <taxon>Microbacteriaceae</taxon>
        <taxon>Microbacterium</taxon>
    </lineage>
</organism>
<feature type="transmembrane region" description="Helical" evidence="1">
    <location>
        <begin position="120"/>
        <end position="145"/>
    </location>
</feature>
<feature type="transmembrane region" description="Helical" evidence="1">
    <location>
        <begin position="166"/>
        <end position="183"/>
    </location>
</feature>
<dbReference type="RefSeq" id="WP_114117670.1">
    <property type="nucleotide sequence ID" value="NZ_BMHU01000003.1"/>
</dbReference>
<keyword evidence="3" id="KW-1185">Reference proteome</keyword>